<feature type="region of interest" description="Disordered" evidence="1">
    <location>
        <begin position="1"/>
        <end position="56"/>
    </location>
</feature>
<evidence type="ECO:0000256" key="1">
    <source>
        <dbReference type="SAM" id="MobiDB-lite"/>
    </source>
</evidence>
<name>A0A8H5H647_9AGAR</name>
<feature type="compositionally biased region" description="Polar residues" evidence="1">
    <location>
        <begin position="43"/>
        <end position="56"/>
    </location>
</feature>
<reference evidence="2 3" key="1">
    <citation type="journal article" date="2020" name="ISME J.">
        <title>Uncovering the hidden diversity of litter-decomposition mechanisms in mushroom-forming fungi.</title>
        <authorList>
            <person name="Floudas D."/>
            <person name="Bentzer J."/>
            <person name="Ahren D."/>
            <person name="Johansson T."/>
            <person name="Persson P."/>
            <person name="Tunlid A."/>
        </authorList>
    </citation>
    <scope>NUCLEOTIDE SEQUENCE [LARGE SCALE GENOMIC DNA]</scope>
    <source>
        <strain evidence="2 3">CBS 661.87</strain>
    </source>
</reference>
<comment type="caution">
    <text evidence="2">The sequence shown here is derived from an EMBL/GenBank/DDBJ whole genome shotgun (WGS) entry which is preliminary data.</text>
</comment>
<dbReference type="EMBL" id="JAACJP010000023">
    <property type="protein sequence ID" value="KAF5377493.1"/>
    <property type="molecule type" value="Genomic_DNA"/>
</dbReference>
<evidence type="ECO:0000313" key="3">
    <source>
        <dbReference type="Proteomes" id="UP000565441"/>
    </source>
</evidence>
<dbReference type="Proteomes" id="UP000565441">
    <property type="component" value="Unassembled WGS sequence"/>
</dbReference>
<accession>A0A8H5H647</accession>
<protein>
    <submittedName>
        <fullName evidence="2">Uncharacterized protein</fullName>
    </submittedName>
</protein>
<dbReference type="AlphaFoldDB" id="A0A8H5H647"/>
<proteinExistence type="predicted"/>
<sequence length="204" mass="22770">MASPYPYASESSSHPSPSGSSHSASLPEYNHSTPYIHPPPYSLTDQSSAFPPSRTSTSRVTIAHPYARLYAKKEQVKRRKIWNHALEKSLFSPYEISTIGAPQRRTIYISSLEAHIDKLHSQLLDIGFWPVAFDQLEPYRGLNSKTAKSIVSGLQHDASVAKLKLLELERANQGLQKTLQDLPVAEHVSGSVPQPTTHYNYFQS</sequence>
<keyword evidence="3" id="KW-1185">Reference proteome</keyword>
<gene>
    <name evidence="2" type="ORF">D9615_005344</name>
</gene>
<dbReference type="OrthoDB" id="3245901at2759"/>
<feature type="compositionally biased region" description="Low complexity" evidence="1">
    <location>
        <begin position="1"/>
        <end position="28"/>
    </location>
</feature>
<organism evidence="2 3">
    <name type="scientific">Tricholomella constricta</name>
    <dbReference type="NCBI Taxonomy" id="117010"/>
    <lineage>
        <taxon>Eukaryota</taxon>
        <taxon>Fungi</taxon>
        <taxon>Dikarya</taxon>
        <taxon>Basidiomycota</taxon>
        <taxon>Agaricomycotina</taxon>
        <taxon>Agaricomycetes</taxon>
        <taxon>Agaricomycetidae</taxon>
        <taxon>Agaricales</taxon>
        <taxon>Tricholomatineae</taxon>
        <taxon>Lyophyllaceae</taxon>
        <taxon>Tricholomella</taxon>
    </lineage>
</organism>
<evidence type="ECO:0000313" key="2">
    <source>
        <dbReference type="EMBL" id="KAF5377493.1"/>
    </source>
</evidence>